<name>K1SV23_9ZZZZ</name>
<dbReference type="InterPro" id="IPR027417">
    <property type="entry name" value="P-loop_NTPase"/>
</dbReference>
<dbReference type="SUPFAM" id="SSF52540">
    <property type="entry name" value="P-loop containing nucleoside triphosphate hydrolases"/>
    <property type="match status" value="1"/>
</dbReference>
<dbReference type="Pfam" id="PF00005">
    <property type="entry name" value="ABC_tran"/>
    <property type="match status" value="1"/>
</dbReference>
<dbReference type="AlphaFoldDB" id="K1SV23"/>
<dbReference type="GO" id="GO:0015421">
    <property type="term" value="F:ABC-type oligopeptide transporter activity"/>
    <property type="evidence" value="ECO:0007669"/>
    <property type="project" value="TreeGrafter"/>
</dbReference>
<evidence type="ECO:0000259" key="1">
    <source>
        <dbReference type="Pfam" id="PF00005"/>
    </source>
</evidence>
<dbReference type="GO" id="GO:0005524">
    <property type="term" value="F:ATP binding"/>
    <property type="evidence" value="ECO:0007669"/>
    <property type="project" value="InterPro"/>
</dbReference>
<sequence length="175" mass="19283">ISYVAQDQYLFNTSLLENIRLGRLDATDEEVMEAAKKAQCMEFLEKLPQGIHSMAGDAGKMLSGGQRQRISLARAILKDAPIVVLDEATAYADPENEEKMEAAIAELVKGKTLVVIAHKLPAIMNADQICVMDHGKMVATGKHQELIQACPEYQKLWKAAQDSAEWKVSTAKEGR</sequence>
<dbReference type="GO" id="GO:0016887">
    <property type="term" value="F:ATP hydrolysis activity"/>
    <property type="evidence" value="ECO:0007669"/>
    <property type="project" value="InterPro"/>
</dbReference>
<dbReference type="EMBL" id="AJWZ01005829">
    <property type="protein sequence ID" value="EKC61498.1"/>
    <property type="molecule type" value="Genomic_DNA"/>
</dbReference>
<dbReference type="PROSITE" id="PS00211">
    <property type="entry name" value="ABC_TRANSPORTER_1"/>
    <property type="match status" value="1"/>
</dbReference>
<comment type="caution">
    <text evidence="2">The sequence shown here is derived from an EMBL/GenBank/DDBJ whole genome shotgun (WGS) entry which is preliminary data.</text>
</comment>
<evidence type="ECO:0000313" key="2">
    <source>
        <dbReference type="EMBL" id="EKC61498.1"/>
    </source>
</evidence>
<dbReference type="PANTHER" id="PTHR43394">
    <property type="entry name" value="ATP-DEPENDENT PERMEASE MDL1, MITOCHONDRIAL"/>
    <property type="match status" value="1"/>
</dbReference>
<dbReference type="InterPro" id="IPR039421">
    <property type="entry name" value="Type_1_exporter"/>
</dbReference>
<gene>
    <name evidence="2" type="ORF">OBE_08442</name>
</gene>
<dbReference type="PANTHER" id="PTHR43394:SF1">
    <property type="entry name" value="ATP-BINDING CASSETTE SUB-FAMILY B MEMBER 10, MITOCHONDRIAL"/>
    <property type="match status" value="1"/>
</dbReference>
<feature type="domain" description="ABC transporter" evidence="1">
    <location>
        <begin position="1"/>
        <end position="90"/>
    </location>
</feature>
<protein>
    <submittedName>
        <fullName evidence="2">ABC-type multidrug transport system, ATPase and permease component</fullName>
    </submittedName>
</protein>
<dbReference type="InterPro" id="IPR003439">
    <property type="entry name" value="ABC_transporter-like_ATP-bd"/>
</dbReference>
<accession>K1SV23</accession>
<organism evidence="2">
    <name type="scientific">human gut metagenome</name>
    <dbReference type="NCBI Taxonomy" id="408170"/>
    <lineage>
        <taxon>unclassified sequences</taxon>
        <taxon>metagenomes</taxon>
        <taxon>organismal metagenomes</taxon>
    </lineage>
</organism>
<proteinExistence type="predicted"/>
<dbReference type="Gene3D" id="3.40.50.300">
    <property type="entry name" value="P-loop containing nucleotide triphosphate hydrolases"/>
    <property type="match status" value="1"/>
</dbReference>
<dbReference type="InterPro" id="IPR017871">
    <property type="entry name" value="ABC_transporter-like_CS"/>
</dbReference>
<feature type="non-terminal residue" evidence="2">
    <location>
        <position position="1"/>
    </location>
</feature>
<reference evidence="2" key="1">
    <citation type="journal article" date="2013" name="Environ. Microbiol.">
        <title>Microbiota from the distal guts of lean and obese adolescents exhibit partial functional redundancy besides clear differences in community structure.</title>
        <authorList>
            <person name="Ferrer M."/>
            <person name="Ruiz A."/>
            <person name="Lanza F."/>
            <person name="Haange S.B."/>
            <person name="Oberbach A."/>
            <person name="Till H."/>
            <person name="Bargiela R."/>
            <person name="Campoy C."/>
            <person name="Segura M.T."/>
            <person name="Richter M."/>
            <person name="von Bergen M."/>
            <person name="Seifert J."/>
            <person name="Suarez A."/>
        </authorList>
    </citation>
    <scope>NUCLEOTIDE SEQUENCE</scope>
</reference>